<dbReference type="Proteomes" id="UP001497482">
    <property type="component" value="Chromosome 12"/>
</dbReference>
<feature type="region of interest" description="Disordered" evidence="1">
    <location>
        <begin position="1"/>
        <end position="61"/>
    </location>
</feature>
<reference evidence="2 3" key="1">
    <citation type="submission" date="2024-04" db="EMBL/GenBank/DDBJ databases">
        <authorList>
            <person name="Waldvogel A.-M."/>
            <person name="Schoenle A."/>
        </authorList>
    </citation>
    <scope>NUCLEOTIDE SEQUENCE [LARGE SCALE GENOMIC DNA]</scope>
</reference>
<sequence>MASYRPSAPRPKDHGHPGPPLHAPVTWHSSGDALGVTPSESPVLTNRSPTSVTHGNGGENYLNPETAEMLGVCFGVVFPTARVFHSSSKEFEKAQSWL</sequence>
<proteinExistence type="predicted"/>
<evidence type="ECO:0000313" key="3">
    <source>
        <dbReference type="Proteomes" id="UP001497482"/>
    </source>
</evidence>
<evidence type="ECO:0000313" key="2">
    <source>
        <dbReference type="EMBL" id="CAL1574926.1"/>
    </source>
</evidence>
<name>A0AAV2JEE8_KNICA</name>
<gene>
    <name evidence="2" type="ORF">KC01_LOCUS6593</name>
</gene>
<feature type="compositionally biased region" description="Polar residues" evidence="1">
    <location>
        <begin position="38"/>
        <end position="54"/>
    </location>
</feature>
<dbReference type="EMBL" id="OZ035834">
    <property type="protein sequence ID" value="CAL1574926.1"/>
    <property type="molecule type" value="Genomic_DNA"/>
</dbReference>
<keyword evidence="3" id="KW-1185">Reference proteome</keyword>
<protein>
    <submittedName>
        <fullName evidence="2">Uncharacterized protein</fullName>
    </submittedName>
</protein>
<organism evidence="2 3">
    <name type="scientific">Knipowitschia caucasica</name>
    <name type="common">Caucasian dwarf goby</name>
    <name type="synonym">Pomatoschistus caucasicus</name>
    <dbReference type="NCBI Taxonomy" id="637954"/>
    <lineage>
        <taxon>Eukaryota</taxon>
        <taxon>Metazoa</taxon>
        <taxon>Chordata</taxon>
        <taxon>Craniata</taxon>
        <taxon>Vertebrata</taxon>
        <taxon>Euteleostomi</taxon>
        <taxon>Actinopterygii</taxon>
        <taxon>Neopterygii</taxon>
        <taxon>Teleostei</taxon>
        <taxon>Neoteleostei</taxon>
        <taxon>Acanthomorphata</taxon>
        <taxon>Gobiaria</taxon>
        <taxon>Gobiiformes</taxon>
        <taxon>Gobioidei</taxon>
        <taxon>Gobiidae</taxon>
        <taxon>Gobiinae</taxon>
        <taxon>Knipowitschia</taxon>
    </lineage>
</organism>
<accession>A0AAV2JEE8</accession>
<evidence type="ECO:0000256" key="1">
    <source>
        <dbReference type="SAM" id="MobiDB-lite"/>
    </source>
</evidence>
<dbReference type="AlphaFoldDB" id="A0AAV2JEE8"/>